<proteinExistence type="predicted"/>
<feature type="region of interest" description="Disordered" evidence="1">
    <location>
        <begin position="1"/>
        <end position="76"/>
    </location>
</feature>
<sequence length="317" mass="35033">MDIQTEVAPSEQTPAAQPAAPSLTDMYGDEAQIEPTDGQPQQDARAEASQDTTDAGDDGEPADVDLPTIDTPTSWAKDAKDVFASLPREAQEIIAKREADREKFVQTKSREAANTRQAVESEARQALTTIMQNHQQALEQFLPELPPMPDPRLLASPEHRDIYFQQEAAYKYAVAQRDSVSQQLEQARNHAQAIYQQQLQAEIQAEHAVLEDAFGDEWSDPSSRAKLLSDLEPIAAEFGYPKEVMAEARAADIIALRRIGDLKAKADKYDQLMKKRMEPVRAAKQPLPPAARPGAQPGQSKPRGTLATLYPDDVPRN</sequence>
<keyword evidence="3" id="KW-1185">Reference proteome</keyword>
<gene>
    <name evidence="2" type="ORF">GGR47_002342</name>
</gene>
<evidence type="ECO:0000256" key="1">
    <source>
        <dbReference type="SAM" id="MobiDB-lite"/>
    </source>
</evidence>
<name>A0AAW3TTT3_9SPHN</name>
<dbReference type="RefSeq" id="WP_147035238.1">
    <property type="nucleotide sequence ID" value="NZ_JACIDB010000004.1"/>
</dbReference>
<dbReference type="AlphaFoldDB" id="A0AAW3TTT3"/>
<evidence type="ECO:0000313" key="3">
    <source>
        <dbReference type="Proteomes" id="UP000528945"/>
    </source>
</evidence>
<comment type="caution">
    <text evidence="2">The sequence shown here is derived from an EMBL/GenBank/DDBJ whole genome shotgun (WGS) entry which is preliminary data.</text>
</comment>
<accession>A0AAW3TTT3</accession>
<feature type="region of interest" description="Disordered" evidence="1">
    <location>
        <begin position="276"/>
        <end position="317"/>
    </location>
</feature>
<organism evidence="2 3">
    <name type="scientific">Sphingomonas aquatilis</name>
    <dbReference type="NCBI Taxonomy" id="93063"/>
    <lineage>
        <taxon>Bacteria</taxon>
        <taxon>Pseudomonadati</taxon>
        <taxon>Pseudomonadota</taxon>
        <taxon>Alphaproteobacteria</taxon>
        <taxon>Sphingomonadales</taxon>
        <taxon>Sphingomonadaceae</taxon>
        <taxon>Sphingomonas</taxon>
    </lineage>
</organism>
<reference evidence="2 3" key="1">
    <citation type="submission" date="2020-08" db="EMBL/GenBank/DDBJ databases">
        <title>Genomic Encyclopedia of Type Strains, Phase IV (KMG-IV): sequencing the most valuable type-strain genomes for metagenomic binning, comparative biology and taxonomic classification.</title>
        <authorList>
            <person name="Goeker M."/>
        </authorList>
    </citation>
    <scope>NUCLEOTIDE SEQUENCE [LARGE SCALE GENOMIC DNA]</scope>
    <source>
        <strain evidence="2 3">DSM 15581</strain>
    </source>
</reference>
<protein>
    <submittedName>
        <fullName evidence="2">Uncharacterized protein</fullName>
    </submittedName>
</protein>
<evidence type="ECO:0000313" key="2">
    <source>
        <dbReference type="EMBL" id="MBB3876096.1"/>
    </source>
</evidence>
<dbReference type="EMBL" id="JACIDB010000004">
    <property type="protein sequence ID" value="MBB3876096.1"/>
    <property type="molecule type" value="Genomic_DNA"/>
</dbReference>
<feature type="region of interest" description="Disordered" evidence="1">
    <location>
        <begin position="96"/>
        <end position="123"/>
    </location>
</feature>
<dbReference type="Proteomes" id="UP000528945">
    <property type="component" value="Unassembled WGS sequence"/>
</dbReference>
<feature type="compositionally biased region" description="Acidic residues" evidence="1">
    <location>
        <begin position="54"/>
        <end position="63"/>
    </location>
</feature>